<gene>
    <name evidence="1" type="ORF">CEXT_202391</name>
</gene>
<proteinExistence type="predicted"/>
<dbReference type="Proteomes" id="UP001054945">
    <property type="component" value="Unassembled WGS sequence"/>
</dbReference>
<protein>
    <submittedName>
        <fullName evidence="1">Uncharacterized protein</fullName>
    </submittedName>
</protein>
<keyword evidence="2" id="KW-1185">Reference proteome</keyword>
<comment type="caution">
    <text evidence="1">The sequence shown here is derived from an EMBL/GenBank/DDBJ whole genome shotgun (WGS) entry which is preliminary data.</text>
</comment>
<evidence type="ECO:0000313" key="2">
    <source>
        <dbReference type="Proteomes" id="UP001054945"/>
    </source>
</evidence>
<dbReference type="AlphaFoldDB" id="A0AAV4R6M3"/>
<evidence type="ECO:0000313" key="1">
    <source>
        <dbReference type="EMBL" id="GIY16666.1"/>
    </source>
</evidence>
<reference evidence="1 2" key="1">
    <citation type="submission" date="2021-06" db="EMBL/GenBank/DDBJ databases">
        <title>Caerostris extrusa draft genome.</title>
        <authorList>
            <person name="Kono N."/>
            <person name="Arakawa K."/>
        </authorList>
    </citation>
    <scope>NUCLEOTIDE SEQUENCE [LARGE SCALE GENOMIC DNA]</scope>
</reference>
<accession>A0AAV4R6M3</accession>
<sequence>MTGRKKYLFHPVQQQQRLVTSIIYIFRVDSICVWAKAKRVKTSRQGIKLSRGKLFELFVFDVAASIDGESFINIYRSSCRGSGRGQECEMGPSVFQGPLPSRSLMKLVSLRPFLLAEFRPPIPAGMLDHSLRPIL</sequence>
<dbReference type="EMBL" id="BPLR01007397">
    <property type="protein sequence ID" value="GIY16666.1"/>
    <property type="molecule type" value="Genomic_DNA"/>
</dbReference>
<organism evidence="1 2">
    <name type="scientific">Caerostris extrusa</name>
    <name type="common">Bark spider</name>
    <name type="synonym">Caerostris bankana</name>
    <dbReference type="NCBI Taxonomy" id="172846"/>
    <lineage>
        <taxon>Eukaryota</taxon>
        <taxon>Metazoa</taxon>
        <taxon>Ecdysozoa</taxon>
        <taxon>Arthropoda</taxon>
        <taxon>Chelicerata</taxon>
        <taxon>Arachnida</taxon>
        <taxon>Araneae</taxon>
        <taxon>Araneomorphae</taxon>
        <taxon>Entelegynae</taxon>
        <taxon>Araneoidea</taxon>
        <taxon>Araneidae</taxon>
        <taxon>Caerostris</taxon>
    </lineage>
</organism>
<name>A0AAV4R6M3_CAEEX</name>